<evidence type="ECO:0008006" key="3">
    <source>
        <dbReference type="Google" id="ProtNLM"/>
    </source>
</evidence>
<dbReference type="PANTHER" id="PTHR15460:SF3">
    <property type="entry name" value="PEROXISOMAL MEMBRANE PROTEIN 4"/>
    <property type="match status" value="1"/>
</dbReference>
<sequence>TPPQGNIQADDDLYVLDMENESSNRSMLTPHSLYDEVVAILSGLIGGGRYGLKIRVPHALVMTFLFGSNLSFIKKLHLIAKVSVLYIQIPGPLKLYAGVFSHFSSINQLALEHASNLAAFAFSYKLILAALKAVSQKIRQSSGSLKSTSRHHVMKALVCLIVDGPQILRKQSSSVDTISTPGIPAQPYHSFLAGAFGGYFVWGRYSGVNYQLLLYLVSRILVASIKLASEKGVWPFSSKRLMFPKVYPWAAAGIWGTVMMLFEEFPDVLHPSLKRSMDEIYRFNLSPSRTDLNE</sequence>
<name>A0ABD3NK29_9STRA</name>
<dbReference type="PANTHER" id="PTHR15460">
    <property type="entry name" value="PEROXISOMAL MEMBRANE PROTEIN 4"/>
    <property type="match status" value="1"/>
</dbReference>
<protein>
    <recommendedName>
        <fullName evidence="3">Peroxisomal membrane protein 4</fullName>
    </recommendedName>
</protein>
<feature type="non-terminal residue" evidence="1">
    <location>
        <position position="1"/>
    </location>
</feature>
<evidence type="ECO:0000313" key="2">
    <source>
        <dbReference type="Proteomes" id="UP001516023"/>
    </source>
</evidence>
<reference evidence="1 2" key="1">
    <citation type="journal article" date="2020" name="G3 (Bethesda)">
        <title>Improved Reference Genome for Cyclotella cryptica CCMP332, a Model for Cell Wall Morphogenesis, Salinity Adaptation, and Lipid Production in Diatoms (Bacillariophyta).</title>
        <authorList>
            <person name="Roberts W.R."/>
            <person name="Downey K.M."/>
            <person name="Ruck E.C."/>
            <person name="Traller J.C."/>
            <person name="Alverson A.J."/>
        </authorList>
    </citation>
    <scope>NUCLEOTIDE SEQUENCE [LARGE SCALE GENOMIC DNA]</scope>
    <source>
        <strain evidence="1 2">CCMP332</strain>
    </source>
</reference>
<dbReference type="Proteomes" id="UP001516023">
    <property type="component" value="Unassembled WGS sequence"/>
</dbReference>
<gene>
    <name evidence="1" type="ORF">HJC23_000539</name>
</gene>
<comment type="caution">
    <text evidence="1">The sequence shown here is derived from an EMBL/GenBank/DDBJ whole genome shotgun (WGS) entry which is preliminary data.</text>
</comment>
<keyword evidence="2" id="KW-1185">Reference proteome</keyword>
<proteinExistence type="predicted"/>
<organism evidence="1 2">
    <name type="scientific">Cyclotella cryptica</name>
    <dbReference type="NCBI Taxonomy" id="29204"/>
    <lineage>
        <taxon>Eukaryota</taxon>
        <taxon>Sar</taxon>
        <taxon>Stramenopiles</taxon>
        <taxon>Ochrophyta</taxon>
        <taxon>Bacillariophyta</taxon>
        <taxon>Coscinodiscophyceae</taxon>
        <taxon>Thalassiosirophycidae</taxon>
        <taxon>Stephanodiscales</taxon>
        <taxon>Stephanodiscaceae</taxon>
        <taxon>Cyclotella</taxon>
    </lineage>
</organism>
<dbReference type="AlphaFoldDB" id="A0ABD3NK29"/>
<dbReference type="EMBL" id="JABMIG020000499">
    <property type="protein sequence ID" value="KAL3776285.1"/>
    <property type="molecule type" value="Genomic_DNA"/>
</dbReference>
<dbReference type="InterPro" id="IPR019531">
    <property type="entry name" value="Pmp4"/>
</dbReference>
<evidence type="ECO:0000313" key="1">
    <source>
        <dbReference type="EMBL" id="KAL3776285.1"/>
    </source>
</evidence>
<accession>A0ABD3NK29</accession>